<dbReference type="RefSeq" id="WP_033087768.1">
    <property type="nucleotide sequence ID" value="NZ_AP017900.1"/>
</dbReference>
<dbReference type="EMBL" id="BBYQ01000143">
    <property type="protein sequence ID" value="GAP32154.1"/>
    <property type="molecule type" value="Genomic_DNA"/>
</dbReference>
<accession>A0A0B8NCT6</accession>
<proteinExistence type="predicted"/>
<reference evidence="2 3" key="2">
    <citation type="journal article" date="2016" name="Genome Announc.">
        <title>Draft Genome Sequence of Erythromycin- and Oxytetracycline-Sensitive Nocardia seriolae Strain U-1 (NBRC 110359).</title>
        <authorList>
            <person name="Imajoh M."/>
            <person name="Sukeda M."/>
            <person name="Shimizu M."/>
            <person name="Yamane J."/>
            <person name="Ohnishi K."/>
            <person name="Oshima S."/>
        </authorList>
    </citation>
    <scope>NUCLEOTIDE SEQUENCE [LARGE SCALE GENOMIC DNA]</scope>
    <source>
        <strain evidence="2 3">U-1</strain>
    </source>
</reference>
<dbReference type="KEGG" id="nsr:NS506_00871"/>
<evidence type="ECO:0000313" key="4">
    <source>
        <dbReference type="Proteomes" id="UP000180166"/>
    </source>
</evidence>
<evidence type="ECO:0000313" key="3">
    <source>
        <dbReference type="Proteomes" id="UP000037179"/>
    </source>
</evidence>
<dbReference type="AlphaFoldDB" id="A0A0B8NCT6"/>
<evidence type="ECO:0000313" key="1">
    <source>
        <dbReference type="EMBL" id="APA94946.1"/>
    </source>
</evidence>
<gene>
    <name evidence="1" type="ORF">NS506_00871</name>
    <name evidence="2" type="ORF">NSK11_contig00143-0026</name>
</gene>
<dbReference type="GeneID" id="93371616"/>
<dbReference type="Proteomes" id="UP000180166">
    <property type="component" value="Chromosome"/>
</dbReference>
<evidence type="ECO:0000313" key="2">
    <source>
        <dbReference type="EMBL" id="GAP32154.1"/>
    </source>
</evidence>
<organism evidence="2 3">
    <name type="scientific">Nocardia seriolae</name>
    <dbReference type="NCBI Taxonomy" id="37332"/>
    <lineage>
        <taxon>Bacteria</taxon>
        <taxon>Bacillati</taxon>
        <taxon>Actinomycetota</taxon>
        <taxon>Actinomycetes</taxon>
        <taxon>Mycobacteriales</taxon>
        <taxon>Nocardiaceae</taxon>
        <taxon>Nocardia</taxon>
    </lineage>
</organism>
<dbReference type="Proteomes" id="UP000037179">
    <property type="component" value="Unassembled WGS sequence"/>
</dbReference>
<dbReference type="EMBL" id="CP017839">
    <property type="protein sequence ID" value="APA94946.1"/>
    <property type="molecule type" value="Genomic_DNA"/>
</dbReference>
<name>A0A0B8NCT6_9NOCA</name>
<keyword evidence="3" id="KW-1185">Reference proteome</keyword>
<reference evidence="1 4" key="3">
    <citation type="submission" date="2016-10" db="EMBL/GenBank/DDBJ databases">
        <title>Genome sequence of Nocardia seriolae strain EM150506, isolated from Anguila japonica.</title>
        <authorList>
            <person name="Han H.-J."/>
        </authorList>
    </citation>
    <scope>NUCLEOTIDE SEQUENCE [LARGE SCALE GENOMIC DNA]</scope>
    <source>
        <strain evidence="1 4">EM150506</strain>
    </source>
</reference>
<protein>
    <submittedName>
        <fullName evidence="2">Uncharacterized protein</fullName>
    </submittedName>
</protein>
<reference evidence="3" key="1">
    <citation type="submission" date="2015-07" db="EMBL/GenBank/DDBJ databases">
        <title>Nocardia seriolae U-1 whole genome shotgun sequence.</title>
        <authorList>
            <person name="Imajoh M."/>
            <person name="Fukumoto Y."/>
            <person name="Sukeda M."/>
            <person name="Yamane J."/>
            <person name="Yamasaki K."/>
            <person name="Shimizu M."/>
            <person name="Ohnishi K."/>
            <person name="Oshima S."/>
        </authorList>
    </citation>
    <scope>NUCLEOTIDE SEQUENCE [LARGE SCALE GENOMIC DNA]</scope>
    <source>
        <strain evidence="3">U-1</strain>
    </source>
</reference>
<sequence>MIMDKNAIRALLTSDMPAEERICATLAALSGEGAVTLRAGQGMKVKPGSVEFLRGILNAGPLPRQHVLKAATVRGFSEDHMTVAAGWLRVKSTRYESNRVLWSIPEASQ</sequence>